<keyword evidence="9" id="KW-1185">Reference proteome</keyword>
<reference evidence="8" key="1">
    <citation type="submission" date="2022-12" db="EMBL/GenBank/DDBJ databases">
        <authorList>
            <person name="Brejova B."/>
        </authorList>
    </citation>
    <scope>NUCLEOTIDE SEQUENCE</scope>
</reference>
<keyword evidence="3" id="KW-0964">Secreted</keyword>
<evidence type="ECO:0000313" key="8">
    <source>
        <dbReference type="EMBL" id="CAI5759419.1"/>
    </source>
</evidence>
<dbReference type="EMBL" id="CANTUO010000004">
    <property type="protein sequence ID" value="CAI5759419.1"/>
    <property type="molecule type" value="Genomic_DNA"/>
</dbReference>
<keyword evidence="5" id="KW-0325">Glycoprotein</keyword>
<evidence type="ECO:0000313" key="9">
    <source>
        <dbReference type="Proteomes" id="UP001152885"/>
    </source>
</evidence>
<gene>
    <name evidence="8" type="ORF">CANVERA_P3932</name>
</gene>
<keyword evidence="2" id="KW-0134">Cell wall</keyword>
<comment type="subcellular location">
    <subcellularLocation>
        <location evidence="1">Secreted</location>
        <location evidence="1">Cell wall</location>
    </subcellularLocation>
</comment>
<dbReference type="PROSITE" id="PS51824">
    <property type="entry name" value="FLO11"/>
    <property type="match status" value="1"/>
</dbReference>
<evidence type="ECO:0000256" key="5">
    <source>
        <dbReference type="ARBA" id="ARBA00023180"/>
    </source>
</evidence>
<proteinExistence type="predicted"/>
<comment type="caution">
    <text evidence="8">The sequence shown here is derived from an EMBL/GenBank/DDBJ whole genome shotgun (WGS) entry which is preliminary data.</text>
</comment>
<dbReference type="InterPro" id="IPR025928">
    <property type="entry name" value="Flocculin_t3_rpt"/>
</dbReference>
<feature type="compositionally biased region" description="Polar residues" evidence="6">
    <location>
        <begin position="572"/>
        <end position="648"/>
    </location>
</feature>
<dbReference type="Proteomes" id="UP001152885">
    <property type="component" value="Unassembled WGS sequence"/>
</dbReference>
<dbReference type="Pfam" id="PF13928">
    <property type="entry name" value="Flocculin_t3"/>
    <property type="match status" value="1"/>
</dbReference>
<organism evidence="8 9">
    <name type="scientific">Candida verbasci</name>
    <dbReference type="NCBI Taxonomy" id="1227364"/>
    <lineage>
        <taxon>Eukaryota</taxon>
        <taxon>Fungi</taxon>
        <taxon>Dikarya</taxon>
        <taxon>Ascomycota</taxon>
        <taxon>Saccharomycotina</taxon>
        <taxon>Pichiomycetes</taxon>
        <taxon>Debaryomycetaceae</taxon>
        <taxon>Candida/Lodderomyces clade</taxon>
        <taxon>Candida</taxon>
    </lineage>
</organism>
<keyword evidence="4" id="KW-0732">Signal</keyword>
<accession>A0A9W4XBF8</accession>
<evidence type="ECO:0000256" key="3">
    <source>
        <dbReference type="ARBA" id="ARBA00022525"/>
    </source>
</evidence>
<feature type="domain" description="Flo11" evidence="7">
    <location>
        <begin position="33"/>
        <end position="271"/>
    </location>
</feature>
<evidence type="ECO:0000259" key="7">
    <source>
        <dbReference type="PROSITE" id="PS51824"/>
    </source>
</evidence>
<feature type="region of interest" description="Disordered" evidence="6">
    <location>
        <begin position="555"/>
        <end position="648"/>
    </location>
</feature>
<sequence length="723" mass="75364">MKLASSQLFTVALFIYSTQAFWFLDSIFTCFKPLPQPPKCSAKQFYADLSSHSNAKRSFNANLDAAFVISDAEKNADGTYSVVGNFKVNKEDQLHSFFSDKVKKLTLTGTGVSDVVLYGDESGVANPFYWSAKFLIKPEYKDGKVCLPSVFQIIHDFKSGLGLDIISNVLGTDKLIYKFAAVEAGLSIFDPLSFFNSQLTKREESEYDVNGFSEIIDKRTLNFFIDLLLSIKKDILFKQICFDDCTPNSSSSDTSTTSSAPNSDQSSSVPSSDQSSSVPITSDGSSSAPIDSSSTTSSAPSSDQSSSVPITSDGSSSAPIDSSSTTSSAPSSDQSSSFPSSDQSSSFPSSDQSSSVPITSDGSSSAPIDSSSTTSSAPNSDQSSSVPSSDQSSSVPITSDGSSSAPITSSSATSSVPESSNQSFSTSESSDFSSISSNGSSAESSTTSNGSSVSESSVNSSTNESGLTSSTETYESSSEAESNNSNVASSTSDFTWSEGIVTVPSSTVTNIQTTVVTITTCHEDKCHETAVTTGLTTVTDLKTTYTTYCPIPEESSSLALPTQSDTNEIESSKTIETTQGVESSKAAETTQGVESSNTTQSAATSFPAKVQSSDNESNSEGVESTTSQGGENTWLNTQSENKWSNTPTTVFAESSPAQLTTLSTETAIISGTVSNAPSPEQQQSSSGIPQQSEAPTVSVAEGSGSKVRFSIGAGIIAAVGLLF</sequence>
<feature type="region of interest" description="Disordered" evidence="6">
    <location>
        <begin position="672"/>
        <end position="701"/>
    </location>
</feature>
<dbReference type="SMART" id="SM01213">
    <property type="entry name" value="Flo11"/>
    <property type="match status" value="1"/>
</dbReference>
<evidence type="ECO:0000256" key="4">
    <source>
        <dbReference type="ARBA" id="ARBA00022729"/>
    </source>
</evidence>
<feature type="compositionally biased region" description="Polar residues" evidence="6">
    <location>
        <begin position="555"/>
        <end position="566"/>
    </location>
</feature>
<evidence type="ECO:0000256" key="6">
    <source>
        <dbReference type="SAM" id="MobiDB-lite"/>
    </source>
</evidence>
<dbReference type="InterPro" id="IPR018789">
    <property type="entry name" value="Flo11"/>
</dbReference>
<protein>
    <recommendedName>
        <fullName evidence="7">Flo11 domain-containing protein</fullName>
    </recommendedName>
</protein>
<feature type="compositionally biased region" description="Low complexity" evidence="6">
    <location>
        <begin position="677"/>
        <end position="692"/>
    </location>
</feature>
<name>A0A9W4XBF8_9ASCO</name>
<evidence type="ECO:0000256" key="1">
    <source>
        <dbReference type="ARBA" id="ARBA00004191"/>
    </source>
</evidence>
<evidence type="ECO:0000256" key="2">
    <source>
        <dbReference type="ARBA" id="ARBA00022512"/>
    </source>
</evidence>
<dbReference type="GO" id="GO:0009277">
    <property type="term" value="C:fungal-type cell wall"/>
    <property type="evidence" value="ECO:0007669"/>
    <property type="project" value="UniProtKB-ARBA"/>
</dbReference>
<dbReference type="AlphaFoldDB" id="A0A9W4XBF8"/>
<feature type="region of interest" description="Disordered" evidence="6">
    <location>
        <begin position="251"/>
        <end position="491"/>
    </location>
</feature>
<dbReference type="OrthoDB" id="4026661at2759"/>